<feature type="region of interest" description="Disordered" evidence="1">
    <location>
        <begin position="210"/>
        <end position="235"/>
    </location>
</feature>
<feature type="transmembrane region" description="Helical" evidence="2">
    <location>
        <begin position="115"/>
        <end position="136"/>
    </location>
</feature>
<name>A0ABR3FSQ1_9AGAR</name>
<evidence type="ECO:0000313" key="5">
    <source>
        <dbReference type="Proteomes" id="UP001465976"/>
    </source>
</evidence>
<dbReference type="Proteomes" id="UP001465976">
    <property type="component" value="Unassembled WGS sequence"/>
</dbReference>
<protein>
    <recommendedName>
        <fullName evidence="3">DUF6534 domain-containing protein</fullName>
    </recommendedName>
</protein>
<sequence length="280" mass="31106">MLVRNPITTPYSLHADMPEVYIYAIKNFGDTDFAVSVDWSLYVEILFNAFTAFIVQSFFTWRIWTLRKNIPITAGIFLLVLSALGTSIAFVAQGMSQQLDTFEKFKELQALSMSVNVTAAVTDIAICVAMCTLLNASKTGFSWSNSIINRLMLFSINTGILTAACAVASLIFILAVPNALVYFCLYLTIGRLYTNSLLATLNARNYIRNGSRSGTSENSRNMQMNDRTRQHRAQTDGGGITVQIETIKDYEVDNLGSVEMGKETNSDDNVKRYPIAISMD</sequence>
<evidence type="ECO:0000256" key="1">
    <source>
        <dbReference type="SAM" id="MobiDB-lite"/>
    </source>
</evidence>
<dbReference type="PANTHER" id="PTHR40465">
    <property type="entry name" value="CHROMOSOME 1, WHOLE GENOME SHOTGUN SEQUENCE"/>
    <property type="match status" value="1"/>
</dbReference>
<keyword evidence="2" id="KW-1133">Transmembrane helix</keyword>
<dbReference type="EMBL" id="JBAHYK010000116">
    <property type="protein sequence ID" value="KAL0578167.1"/>
    <property type="molecule type" value="Genomic_DNA"/>
</dbReference>
<dbReference type="InterPro" id="IPR045339">
    <property type="entry name" value="DUF6534"/>
</dbReference>
<proteinExistence type="predicted"/>
<feature type="transmembrane region" description="Helical" evidence="2">
    <location>
        <begin position="45"/>
        <end position="64"/>
    </location>
</feature>
<dbReference type="Pfam" id="PF20152">
    <property type="entry name" value="DUF6534"/>
    <property type="match status" value="1"/>
</dbReference>
<evidence type="ECO:0000256" key="2">
    <source>
        <dbReference type="SAM" id="Phobius"/>
    </source>
</evidence>
<dbReference type="PANTHER" id="PTHR40465:SF1">
    <property type="entry name" value="DUF6534 DOMAIN-CONTAINING PROTEIN"/>
    <property type="match status" value="1"/>
</dbReference>
<gene>
    <name evidence="4" type="ORF">V5O48_003833</name>
</gene>
<keyword evidence="5" id="KW-1185">Reference proteome</keyword>
<feature type="transmembrane region" description="Helical" evidence="2">
    <location>
        <begin position="148"/>
        <end position="174"/>
    </location>
</feature>
<keyword evidence="2" id="KW-0472">Membrane</keyword>
<evidence type="ECO:0000313" key="4">
    <source>
        <dbReference type="EMBL" id="KAL0578167.1"/>
    </source>
</evidence>
<feature type="domain" description="DUF6534" evidence="3">
    <location>
        <begin position="119"/>
        <end position="206"/>
    </location>
</feature>
<feature type="compositionally biased region" description="Polar residues" evidence="1">
    <location>
        <begin position="210"/>
        <end position="225"/>
    </location>
</feature>
<feature type="transmembrane region" description="Helical" evidence="2">
    <location>
        <begin position="180"/>
        <end position="203"/>
    </location>
</feature>
<evidence type="ECO:0000259" key="3">
    <source>
        <dbReference type="Pfam" id="PF20152"/>
    </source>
</evidence>
<feature type="transmembrane region" description="Helical" evidence="2">
    <location>
        <begin position="76"/>
        <end position="95"/>
    </location>
</feature>
<comment type="caution">
    <text evidence="4">The sequence shown here is derived from an EMBL/GenBank/DDBJ whole genome shotgun (WGS) entry which is preliminary data.</text>
</comment>
<accession>A0ABR3FSQ1</accession>
<keyword evidence="2" id="KW-0812">Transmembrane</keyword>
<organism evidence="4 5">
    <name type="scientific">Marasmius crinis-equi</name>
    <dbReference type="NCBI Taxonomy" id="585013"/>
    <lineage>
        <taxon>Eukaryota</taxon>
        <taxon>Fungi</taxon>
        <taxon>Dikarya</taxon>
        <taxon>Basidiomycota</taxon>
        <taxon>Agaricomycotina</taxon>
        <taxon>Agaricomycetes</taxon>
        <taxon>Agaricomycetidae</taxon>
        <taxon>Agaricales</taxon>
        <taxon>Marasmiineae</taxon>
        <taxon>Marasmiaceae</taxon>
        <taxon>Marasmius</taxon>
    </lineage>
</organism>
<reference evidence="4 5" key="1">
    <citation type="submission" date="2024-02" db="EMBL/GenBank/DDBJ databases">
        <title>A draft genome for the cacao thread blight pathogen Marasmius crinis-equi.</title>
        <authorList>
            <person name="Cohen S.P."/>
            <person name="Baruah I.K."/>
            <person name="Amoako-Attah I."/>
            <person name="Bukari Y."/>
            <person name="Meinhardt L.W."/>
            <person name="Bailey B.A."/>
        </authorList>
    </citation>
    <scope>NUCLEOTIDE SEQUENCE [LARGE SCALE GENOMIC DNA]</scope>
    <source>
        <strain evidence="4 5">GH-76</strain>
    </source>
</reference>